<dbReference type="PANTHER" id="PTHR13812">
    <property type="entry name" value="KETIMINE REDUCTASE MU-CRYSTALLIN"/>
    <property type="match status" value="1"/>
</dbReference>
<dbReference type="PANTHER" id="PTHR13812:SF19">
    <property type="entry name" value="KETIMINE REDUCTASE MU-CRYSTALLIN"/>
    <property type="match status" value="1"/>
</dbReference>
<dbReference type="Pfam" id="PF02423">
    <property type="entry name" value="OCD_Mu_crystall"/>
    <property type="match status" value="1"/>
</dbReference>
<dbReference type="EC" id="4.3.1.28" evidence="1"/>
<proteinExistence type="predicted"/>
<keyword evidence="1" id="KW-0456">Lyase</keyword>
<organism evidence="1 2">
    <name type="scientific">Vibrio aerogenes CECT 7868</name>
    <dbReference type="NCBI Taxonomy" id="1216006"/>
    <lineage>
        <taxon>Bacteria</taxon>
        <taxon>Pseudomonadati</taxon>
        <taxon>Pseudomonadota</taxon>
        <taxon>Gammaproteobacteria</taxon>
        <taxon>Vibrionales</taxon>
        <taxon>Vibrionaceae</taxon>
        <taxon>Vibrio</taxon>
    </lineage>
</organism>
<dbReference type="Gene3D" id="3.30.1780.10">
    <property type="entry name" value="ornithine cyclodeaminase, domain 1"/>
    <property type="match status" value="1"/>
</dbReference>
<dbReference type="InterPro" id="IPR003462">
    <property type="entry name" value="ODC_Mu_crystall"/>
</dbReference>
<evidence type="ECO:0000313" key="2">
    <source>
        <dbReference type="Proteomes" id="UP000184608"/>
    </source>
</evidence>
<dbReference type="PIRSF" id="PIRSF001439">
    <property type="entry name" value="CryM"/>
    <property type="match status" value="1"/>
</dbReference>
<dbReference type="InterPro" id="IPR023401">
    <property type="entry name" value="ODC_N"/>
</dbReference>
<reference evidence="1 2" key="1">
    <citation type="submission" date="2016-11" db="EMBL/GenBank/DDBJ databases">
        <authorList>
            <person name="Jaros S."/>
            <person name="Januszkiewicz K."/>
            <person name="Wedrychowicz H."/>
        </authorList>
    </citation>
    <scope>NUCLEOTIDE SEQUENCE [LARGE SCALE GENOMIC DNA]</scope>
    <source>
        <strain evidence="1 2">CECT 7868</strain>
    </source>
</reference>
<dbReference type="STRING" id="1216006.VA7868_00205"/>
<dbReference type="AlphaFoldDB" id="A0A1M5UXA5"/>
<dbReference type="GO" id="GO:0005737">
    <property type="term" value="C:cytoplasm"/>
    <property type="evidence" value="ECO:0007669"/>
    <property type="project" value="TreeGrafter"/>
</dbReference>
<dbReference type="GO" id="GO:0042562">
    <property type="term" value="F:hormone binding"/>
    <property type="evidence" value="ECO:0007669"/>
    <property type="project" value="TreeGrafter"/>
</dbReference>
<keyword evidence="2" id="KW-1185">Reference proteome</keyword>
<dbReference type="EMBL" id="FQXZ01000004">
    <property type="protein sequence ID" value="SHH67579.1"/>
    <property type="molecule type" value="Genomic_DNA"/>
</dbReference>
<dbReference type="GO" id="GO:0016829">
    <property type="term" value="F:lyase activity"/>
    <property type="evidence" value="ECO:0007669"/>
    <property type="project" value="UniProtKB-KW"/>
</dbReference>
<evidence type="ECO:0000313" key="1">
    <source>
        <dbReference type="EMBL" id="SHH67579.1"/>
    </source>
</evidence>
<dbReference type="SUPFAM" id="SSF51735">
    <property type="entry name" value="NAD(P)-binding Rossmann-fold domains"/>
    <property type="match status" value="1"/>
</dbReference>
<dbReference type="Gene3D" id="3.40.50.720">
    <property type="entry name" value="NAD(P)-binding Rossmann-like Domain"/>
    <property type="match status" value="1"/>
</dbReference>
<accession>A0A1M5UXA5</accession>
<sequence length="319" mass="34903">MHLFRYQKGNIMRYFDRRHVESCLDISLCLNLSQKAFELQSQGLVQQPDRTIIASGDGRLMGTMPAYISEGNYAGFGLKAILADFSVSEPHEGCILLYDRRGMMAVDASSVTEIRTASASAWATHLLAPAGATRLAILGTGIQAKKHLQMMKAVRPIRSVTVWGWREASAQRFADWAQTETGIDVRIVQTPAEAVADADIICTVTASREPLLSAADLPERCHINAVGASAMGFQELDADVYRVCDYFLDSRNASAAASQCLQQARAKGYLSPEDPGREIGELHPEQPLQLTGQRTLFKSIGLAVQDLVFAREIVRISAS</sequence>
<gene>
    <name evidence="1" type="primary">rapL</name>
    <name evidence="1" type="ORF">VA7868_00205</name>
</gene>
<name>A0A1M5UXA5_9VIBR</name>
<dbReference type="Proteomes" id="UP000184608">
    <property type="component" value="Unassembled WGS sequence"/>
</dbReference>
<protein>
    <submittedName>
        <fullName evidence="1">L-lysine cyclodeaminase</fullName>
        <ecNumber evidence="1">4.3.1.28</ecNumber>
    </submittedName>
</protein>
<dbReference type="InterPro" id="IPR036291">
    <property type="entry name" value="NAD(P)-bd_dom_sf"/>
</dbReference>